<dbReference type="AlphaFoldDB" id="A0AB34KP62"/>
<gene>
    <name evidence="2" type="ORF">WHR41_06626</name>
</gene>
<evidence type="ECO:0000313" key="3">
    <source>
        <dbReference type="Proteomes" id="UP000803884"/>
    </source>
</evidence>
<evidence type="ECO:0000313" key="2">
    <source>
        <dbReference type="EMBL" id="KAL1584839.1"/>
    </source>
</evidence>
<reference evidence="2 3" key="1">
    <citation type="journal article" date="2020" name="Microbiol. Resour. Announc.">
        <title>Draft Genome Sequence of a Cladosporium Species Isolated from the Mesophotic Ascidian Didemnum maculosum.</title>
        <authorList>
            <person name="Gioti A."/>
            <person name="Siaperas R."/>
            <person name="Nikolaivits E."/>
            <person name="Le Goff G."/>
            <person name="Ouazzani J."/>
            <person name="Kotoulas G."/>
            <person name="Topakas E."/>
        </authorList>
    </citation>
    <scope>NUCLEOTIDE SEQUENCE [LARGE SCALE GENOMIC DNA]</scope>
    <source>
        <strain evidence="2 3">TM138-S3</strain>
    </source>
</reference>
<name>A0AB34KP62_9PEZI</name>
<comment type="caution">
    <text evidence="2">The sequence shown here is derived from an EMBL/GenBank/DDBJ whole genome shotgun (WGS) entry which is preliminary data.</text>
</comment>
<dbReference type="InterPro" id="IPR029044">
    <property type="entry name" value="Nucleotide-diphossugar_trans"/>
</dbReference>
<dbReference type="Proteomes" id="UP000803884">
    <property type="component" value="Unassembled WGS sequence"/>
</dbReference>
<keyword evidence="1" id="KW-0732">Signal</keyword>
<dbReference type="RefSeq" id="XP_069227945.1">
    <property type="nucleotide sequence ID" value="XM_069375231.1"/>
</dbReference>
<feature type="signal peptide" evidence="1">
    <location>
        <begin position="1"/>
        <end position="19"/>
    </location>
</feature>
<sequence>MSTNPRNVALFIFLFLASALVTLTLRSSRWHSYVPGIPGSNGGGVQAPKVAFATFLGANTNPDKMATDAESEAAGDEDDGYYLATRVLAYQLMHSRSAGTNHSIPFIVVCTADVSKRKLARLKKDGAIIRVVERLEAHWLHPGAARWADMMAKLRMFEMTEWSKILYIDADHLVTAPLDGVFFDEAAQTQATGANGAQVAADEAPLPRTYMLAAHGDFFGYDHPWPPPTDSTYMNAGFFIFAPSRVLFDYYVSILHIEGRFDPGYMEQSLLNYAHRREGNMPWKPIWYGWNANWPTSKDWRGGARSFHSKYWDGDSSHDPLLKSLWMEQRAEMEGFYRGREAGHW</sequence>
<evidence type="ECO:0000256" key="1">
    <source>
        <dbReference type="SAM" id="SignalP"/>
    </source>
</evidence>
<dbReference type="Gene3D" id="3.90.550.10">
    <property type="entry name" value="Spore Coat Polysaccharide Biosynthesis Protein SpsA, Chain A"/>
    <property type="match status" value="1"/>
</dbReference>
<dbReference type="PANTHER" id="PTHR11183">
    <property type="entry name" value="GLYCOGENIN SUBFAMILY MEMBER"/>
    <property type="match status" value="1"/>
</dbReference>
<dbReference type="GeneID" id="96008069"/>
<keyword evidence="3" id="KW-1185">Reference proteome</keyword>
<proteinExistence type="predicted"/>
<organism evidence="2 3">
    <name type="scientific">Cladosporium halotolerans</name>
    <dbReference type="NCBI Taxonomy" id="1052096"/>
    <lineage>
        <taxon>Eukaryota</taxon>
        <taxon>Fungi</taxon>
        <taxon>Dikarya</taxon>
        <taxon>Ascomycota</taxon>
        <taxon>Pezizomycotina</taxon>
        <taxon>Dothideomycetes</taxon>
        <taxon>Dothideomycetidae</taxon>
        <taxon>Cladosporiales</taxon>
        <taxon>Cladosporiaceae</taxon>
        <taxon>Cladosporium</taxon>
    </lineage>
</organism>
<dbReference type="InterPro" id="IPR050587">
    <property type="entry name" value="GNT1/Glycosyltrans_8"/>
</dbReference>
<protein>
    <recommendedName>
        <fullName evidence="4">Nucleotide-diphospho-sugar transferase</fullName>
    </recommendedName>
</protein>
<accession>A0AB34KP62</accession>
<dbReference type="EMBL" id="JAAQHG020000023">
    <property type="protein sequence ID" value="KAL1584839.1"/>
    <property type="molecule type" value="Genomic_DNA"/>
</dbReference>
<evidence type="ECO:0008006" key="4">
    <source>
        <dbReference type="Google" id="ProtNLM"/>
    </source>
</evidence>
<feature type="chain" id="PRO_5044248331" description="Nucleotide-diphospho-sugar transferase" evidence="1">
    <location>
        <begin position="20"/>
        <end position="345"/>
    </location>
</feature>
<dbReference type="SUPFAM" id="SSF53448">
    <property type="entry name" value="Nucleotide-diphospho-sugar transferases"/>
    <property type="match status" value="1"/>
</dbReference>